<dbReference type="Proteomes" id="UP000245699">
    <property type="component" value="Unassembled WGS sequence"/>
</dbReference>
<keyword evidence="1" id="KW-0862">Zinc</keyword>
<feature type="binding site" evidence="1">
    <location>
        <position position="90"/>
    </location>
    <ligand>
        <name>Zn(2+)</name>
        <dbReference type="ChEBI" id="CHEBI:29105"/>
    </ligand>
</feature>
<protein>
    <recommendedName>
        <fullName evidence="4">Mob1/phocein</fullName>
    </recommendedName>
</protein>
<dbReference type="OrthoDB" id="8170117at2759"/>
<evidence type="ECO:0000313" key="3">
    <source>
        <dbReference type="Proteomes" id="UP000245699"/>
    </source>
</evidence>
<feature type="binding site" evidence="1">
    <location>
        <position position="169"/>
    </location>
    <ligand>
        <name>Zn(2+)</name>
        <dbReference type="ChEBI" id="CHEBI:29105"/>
    </ligand>
</feature>
<organism evidence="2 3">
    <name type="scientific">Furculomyces boomerangus</name>
    <dbReference type="NCBI Taxonomy" id="61424"/>
    <lineage>
        <taxon>Eukaryota</taxon>
        <taxon>Fungi</taxon>
        <taxon>Fungi incertae sedis</taxon>
        <taxon>Zoopagomycota</taxon>
        <taxon>Kickxellomycotina</taxon>
        <taxon>Harpellomycetes</taxon>
        <taxon>Harpellales</taxon>
        <taxon>Harpellaceae</taxon>
        <taxon>Furculomyces</taxon>
    </lineage>
</organism>
<dbReference type="STRING" id="61424.A0A2T9Y1G2"/>
<keyword evidence="3" id="KW-1185">Reference proteome</keyword>
<accession>A0A2T9Y1G2</accession>
<gene>
    <name evidence="2" type="ORF">BB559_006633</name>
</gene>
<dbReference type="SUPFAM" id="SSF101152">
    <property type="entry name" value="Mob1/phocein"/>
    <property type="match status" value="1"/>
</dbReference>
<dbReference type="InterPro" id="IPR005301">
    <property type="entry name" value="MOB_kinase_act_fam"/>
</dbReference>
<sequence>MNFFRLSKIANITRQKTSAALPPSQNVLRNSSEIPLFMKHEFASSMLVKGDFNNLVKLPKYVDLYEWLAINTFDFFNLINMFYGVVSEECTNNSCPIMSAGQSEFYWSDTQRKAIKLPATQYVDYVLSQIQTIIMDEKIFPTRAGYPFQKDFRLTLRTIFLELFRVIAHIYWNHYDVIVNLRLESHINSTFIHFIYFTSEYDLIDKKDLSSMEDFINLALP</sequence>
<evidence type="ECO:0000256" key="1">
    <source>
        <dbReference type="PIRSR" id="PIRSR605301-1"/>
    </source>
</evidence>
<dbReference type="EMBL" id="MBFT01000960">
    <property type="protein sequence ID" value="PVU86153.1"/>
    <property type="molecule type" value="Genomic_DNA"/>
</dbReference>
<evidence type="ECO:0008006" key="4">
    <source>
        <dbReference type="Google" id="ProtNLM"/>
    </source>
</evidence>
<dbReference type="PANTHER" id="PTHR22599">
    <property type="entry name" value="MPS ONE BINDER KINASE ACTIVATOR-LIKE MOB"/>
    <property type="match status" value="1"/>
</dbReference>
<comment type="caution">
    <text evidence="2">The sequence shown here is derived from an EMBL/GenBank/DDBJ whole genome shotgun (WGS) entry which is preliminary data.</text>
</comment>
<dbReference type="Gene3D" id="1.20.140.30">
    <property type="entry name" value="MOB kinase activator"/>
    <property type="match status" value="1"/>
</dbReference>
<feature type="binding site" evidence="1">
    <location>
        <position position="95"/>
    </location>
    <ligand>
        <name>Zn(2+)</name>
        <dbReference type="ChEBI" id="CHEBI:29105"/>
    </ligand>
</feature>
<keyword evidence="1" id="KW-0479">Metal-binding</keyword>
<evidence type="ECO:0000313" key="2">
    <source>
        <dbReference type="EMBL" id="PVU86153.1"/>
    </source>
</evidence>
<proteinExistence type="predicted"/>
<name>A0A2T9Y1G2_9FUNG</name>
<dbReference type="InterPro" id="IPR036703">
    <property type="entry name" value="MOB_kinase_act_sf"/>
</dbReference>
<reference evidence="2 3" key="1">
    <citation type="journal article" date="2018" name="MBio">
        <title>Comparative Genomics Reveals the Core Gene Toolbox for the Fungus-Insect Symbiosis.</title>
        <authorList>
            <person name="Wang Y."/>
            <person name="Stata M."/>
            <person name="Wang W."/>
            <person name="Stajich J.E."/>
            <person name="White M.M."/>
            <person name="Moncalvo J.M."/>
        </authorList>
    </citation>
    <scope>NUCLEOTIDE SEQUENCE [LARGE SCALE GENOMIC DNA]</scope>
    <source>
        <strain evidence="2 3">AUS-77-4</strain>
    </source>
</reference>
<dbReference type="AlphaFoldDB" id="A0A2T9Y1G2"/>
<dbReference type="Pfam" id="PF03637">
    <property type="entry name" value="Mob1_phocein"/>
    <property type="match status" value="1"/>
</dbReference>
<dbReference type="SMART" id="SM01388">
    <property type="entry name" value="Mob1_phocein"/>
    <property type="match status" value="1"/>
</dbReference>
<feature type="binding site" evidence="1">
    <location>
        <position position="174"/>
    </location>
    <ligand>
        <name>Zn(2+)</name>
        <dbReference type="ChEBI" id="CHEBI:29105"/>
    </ligand>
</feature>